<dbReference type="NCBIfam" id="TIGR00426">
    <property type="entry name" value="competence protein ComEA helix-hairpin-helix repeat region"/>
    <property type="match status" value="1"/>
</dbReference>
<reference evidence="3" key="1">
    <citation type="submission" date="2018-03" db="EMBL/GenBank/DDBJ databases">
        <title>Lachnoclostridium SNUG30370 gen.nov., sp.nov., isolated from human faeces.</title>
        <authorList>
            <person name="Seo B."/>
            <person name="Jeon K."/>
            <person name="Ko G."/>
        </authorList>
    </citation>
    <scope>NUCLEOTIDE SEQUENCE [LARGE SCALE GENOMIC DNA]</scope>
    <source>
        <strain evidence="3">SNUG30370</strain>
    </source>
</reference>
<dbReference type="GO" id="GO:0003677">
    <property type="term" value="F:DNA binding"/>
    <property type="evidence" value="ECO:0007669"/>
    <property type="project" value="InterPro"/>
</dbReference>
<dbReference type="GeneID" id="77469761"/>
<dbReference type="AlphaFoldDB" id="A0A2T3G477"/>
<dbReference type="Gene3D" id="1.10.150.320">
    <property type="entry name" value="Photosystem II 12 kDa extrinsic protein"/>
    <property type="match status" value="1"/>
</dbReference>
<dbReference type="Proteomes" id="UP000241201">
    <property type="component" value="Unassembled WGS sequence"/>
</dbReference>
<dbReference type="EMBL" id="PYLP01000001">
    <property type="protein sequence ID" value="PST42241.1"/>
    <property type="molecule type" value="Genomic_DNA"/>
</dbReference>
<accession>A0A2T3G477</accession>
<dbReference type="PANTHER" id="PTHR21180">
    <property type="entry name" value="ENDONUCLEASE/EXONUCLEASE/PHOSPHATASE FAMILY DOMAIN-CONTAINING PROTEIN 1"/>
    <property type="match status" value="1"/>
</dbReference>
<comment type="caution">
    <text evidence="2">The sequence shown here is derived from an EMBL/GenBank/DDBJ whole genome shotgun (WGS) entry which is preliminary data.</text>
</comment>
<dbReference type="RefSeq" id="WP_106987018.1">
    <property type="nucleotide sequence ID" value="NZ_DAWBWI010000391.1"/>
</dbReference>
<evidence type="ECO:0000313" key="3">
    <source>
        <dbReference type="Proteomes" id="UP000241201"/>
    </source>
</evidence>
<proteinExistence type="predicted"/>
<dbReference type="InterPro" id="IPR051675">
    <property type="entry name" value="Endo/Exo/Phosphatase_dom_1"/>
</dbReference>
<dbReference type="Pfam" id="PF12836">
    <property type="entry name" value="HHH_3"/>
    <property type="match status" value="1"/>
</dbReference>
<dbReference type="SMART" id="SM00278">
    <property type="entry name" value="HhH1"/>
    <property type="match status" value="2"/>
</dbReference>
<dbReference type="InterPro" id="IPR004509">
    <property type="entry name" value="Competence_ComEA_HhH"/>
</dbReference>
<organism evidence="2 3">
    <name type="scientific">Faecalibacillus faecis</name>
    <dbReference type="NCBI Taxonomy" id="1982628"/>
    <lineage>
        <taxon>Bacteria</taxon>
        <taxon>Bacillati</taxon>
        <taxon>Bacillota</taxon>
        <taxon>Erysipelotrichia</taxon>
        <taxon>Erysipelotrichales</taxon>
        <taxon>Coprobacillaceae</taxon>
        <taxon>Faecalibacillus</taxon>
    </lineage>
</organism>
<gene>
    <name evidence="2" type="ORF">C7U55_01395</name>
</gene>
<dbReference type="InterPro" id="IPR003583">
    <property type="entry name" value="Hlx-hairpin-Hlx_DNA-bd_motif"/>
</dbReference>
<feature type="domain" description="Helix-hairpin-helix DNA-binding motif class 1" evidence="1">
    <location>
        <begin position="101"/>
        <end position="120"/>
    </location>
</feature>
<protein>
    <submittedName>
        <fullName evidence="2">Competence protein ComEA</fullName>
    </submittedName>
</protein>
<feature type="domain" description="Helix-hairpin-helix DNA-binding motif class 1" evidence="1">
    <location>
        <begin position="130"/>
        <end position="149"/>
    </location>
</feature>
<evidence type="ECO:0000313" key="2">
    <source>
        <dbReference type="EMBL" id="PST42241.1"/>
    </source>
</evidence>
<keyword evidence="3" id="KW-1185">Reference proteome</keyword>
<dbReference type="GO" id="GO:0006281">
    <property type="term" value="P:DNA repair"/>
    <property type="evidence" value="ECO:0007669"/>
    <property type="project" value="InterPro"/>
</dbReference>
<dbReference type="PANTHER" id="PTHR21180:SF32">
    <property type="entry name" value="ENDONUCLEASE_EXONUCLEASE_PHOSPHATASE FAMILY DOMAIN-CONTAINING PROTEIN 1"/>
    <property type="match status" value="1"/>
</dbReference>
<sequence>MNNFEKIGLIVLFFISLIYSYVKPSDVVENIETKQQITIYVEGEYTKKLSFSYKPQIKDVLNELQVENIYHFEETTQLASESVLYLPYGEHLISLNQASLKELMTLKGIGEKTAQKIIDYRQETPFKTIEDITNISGIGEKMYLKVREFLCL</sequence>
<evidence type="ECO:0000259" key="1">
    <source>
        <dbReference type="SMART" id="SM00278"/>
    </source>
</evidence>
<dbReference type="SUPFAM" id="SSF47781">
    <property type="entry name" value="RuvA domain 2-like"/>
    <property type="match status" value="1"/>
</dbReference>
<dbReference type="InterPro" id="IPR010994">
    <property type="entry name" value="RuvA_2-like"/>
</dbReference>
<name>A0A2T3G477_9FIRM</name>